<dbReference type="SUPFAM" id="SSF57821">
    <property type="entry name" value="Hypothetical protein MTH1184"/>
    <property type="match status" value="1"/>
</dbReference>
<evidence type="ECO:0000313" key="2">
    <source>
        <dbReference type="Proteomes" id="UP000631312"/>
    </source>
</evidence>
<accession>A0ABQ4AYU3</accession>
<comment type="caution">
    <text evidence="1">The sequence shown here is derived from an EMBL/GenBank/DDBJ whole genome shotgun (WGS) entry which is preliminary data.</text>
</comment>
<dbReference type="InterPro" id="IPR036304">
    <property type="entry name" value="MTH1184"/>
</dbReference>
<sequence length="310" mass="34062">MVTNTCVICERPTPDGEACHQCARDLAETLREAAGHAEDAWTVIARQTRYGAGSRGGREQPPIVDFTAADDYAAARNTLTTWILHVIEQDGPTIPTPQRAAGPVCALQCGHVSCRALQRPTPPIPLADATRWLADQTTWLRTRPEAEQAFDELGYACQILTRLVDRPEPPQLRLVGMCDCGKILYARHGVDVVECKGEHCGATWHVDRSQTILRAALDERLVTAGEAAHLAGYLDTDRSAKQIRALVDVWGKRGRINPADHVLVKHTHRGCDDDCAEVRDIVPVYRFGDIAALMATAERRVTQSNQTCSS</sequence>
<gene>
    <name evidence="1" type="ORF">Alo02nite_90890</name>
</gene>
<keyword evidence="2" id="KW-1185">Reference proteome</keyword>
<protein>
    <submittedName>
        <fullName evidence="1">Uncharacterized protein</fullName>
    </submittedName>
</protein>
<reference evidence="1 2" key="1">
    <citation type="submission" date="2021-01" db="EMBL/GenBank/DDBJ databases">
        <title>Whole genome shotgun sequence of Actinoplanes lobatus NBRC 12513.</title>
        <authorList>
            <person name="Komaki H."/>
            <person name="Tamura T."/>
        </authorList>
    </citation>
    <scope>NUCLEOTIDE SEQUENCE [LARGE SCALE GENOMIC DNA]</scope>
    <source>
        <strain evidence="1 2">NBRC 12513</strain>
    </source>
</reference>
<evidence type="ECO:0000313" key="1">
    <source>
        <dbReference type="EMBL" id="GIE46191.1"/>
    </source>
</evidence>
<name>A0ABQ4AYU3_9ACTN</name>
<dbReference type="RefSeq" id="WP_188127617.1">
    <property type="nucleotide sequence ID" value="NZ_BOMP01000192.1"/>
</dbReference>
<dbReference type="EMBL" id="BOMP01000192">
    <property type="protein sequence ID" value="GIE46191.1"/>
    <property type="molecule type" value="Genomic_DNA"/>
</dbReference>
<organism evidence="1 2">
    <name type="scientific">Actinoplanes lobatus</name>
    <dbReference type="NCBI Taxonomy" id="113568"/>
    <lineage>
        <taxon>Bacteria</taxon>
        <taxon>Bacillati</taxon>
        <taxon>Actinomycetota</taxon>
        <taxon>Actinomycetes</taxon>
        <taxon>Micromonosporales</taxon>
        <taxon>Micromonosporaceae</taxon>
        <taxon>Actinoplanes</taxon>
    </lineage>
</organism>
<proteinExistence type="predicted"/>
<dbReference type="Proteomes" id="UP000631312">
    <property type="component" value="Unassembled WGS sequence"/>
</dbReference>